<evidence type="ECO:0000259" key="2">
    <source>
        <dbReference type="Pfam" id="PF13519"/>
    </source>
</evidence>
<dbReference type="InterPro" id="IPR036465">
    <property type="entry name" value="vWFA_dom_sf"/>
</dbReference>
<dbReference type="PANTHER" id="PTHR14241:SF32">
    <property type="entry name" value="VWFA DOMAIN-CONTAINING PROTEIN-RELATED"/>
    <property type="match status" value="1"/>
</dbReference>
<dbReference type="PANTHER" id="PTHR14241">
    <property type="entry name" value="INTERFERON-INDUCED PROTEIN 44"/>
    <property type="match status" value="1"/>
</dbReference>
<feature type="compositionally biased region" description="Basic and acidic residues" evidence="1">
    <location>
        <begin position="538"/>
        <end position="551"/>
    </location>
</feature>
<dbReference type="KEGG" id="dpp:DICPUDRAFT_158488"/>
<dbReference type="eggNOG" id="ENOG502RI33">
    <property type="taxonomic scope" value="Eukaryota"/>
</dbReference>
<dbReference type="SUPFAM" id="SSF53300">
    <property type="entry name" value="vWA-like"/>
    <property type="match status" value="1"/>
</dbReference>
<dbReference type="RefSeq" id="XP_003293606.1">
    <property type="nucleotide sequence ID" value="XM_003293558.1"/>
</dbReference>
<dbReference type="EMBL" id="GL871383">
    <property type="protein sequence ID" value="EGC29869.1"/>
    <property type="molecule type" value="Genomic_DNA"/>
</dbReference>
<gene>
    <name evidence="3" type="ORF">DICPUDRAFT_158488</name>
</gene>
<accession>F1A1Q8</accession>
<dbReference type="InterPro" id="IPR002035">
    <property type="entry name" value="VWF_A"/>
</dbReference>
<evidence type="ECO:0000313" key="4">
    <source>
        <dbReference type="Proteomes" id="UP000001064"/>
    </source>
</evidence>
<evidence type="ECO:0000313" key="3">
    <source>
        <dbReference type="EMBL" id="EGC29869.1"/>
    </source>
</evidence>
<sequence length="648" mass="73525">MENLISEIISKNILNFILIDTSTSSENQEELNKSKAAAIEFIKNEPNDSDYIVIHYFDNPVVVSESNKTKAIEEIQKIVFSGSNSNLNSALLFVQQKIDSIFNKEISIVLFSNGPCTDDPKATITSIMNRGINFCCITTKNEALVTLAPLSTNISFHVYENSSKLTEYIKEITKNKIEIPVLHKISVANRTIQCSKDDLSISFKIFTNTNELAFEENEIEIEILTNDYYYGQKVIVPNKVDYSTPYTANLVLRVANNSSKYDLPSKIYFKIKVKEQVFDGFFTLDLVWFAGDFETFKPINIWVEGLMGNGKSSVLNMLLNLFTSKPQIYNYFISSNFQNHVTKKITFNKIANILDVFKARASTWLPLYDTIKDKIKISLVDKPGITNTDANINYLLASKGAYYNNTLKDQMVANVEEKKEYECHAVIFVVSLAEIVANKTEMELIKKKTEEVIDKVNIQPILAVTFSDNFNETELEAAKRQLSQSGLNVAKENIFFVHPYINNETKRNIQKDIEAFKLLTCAVDVGIQTQFQKEMDSNDTKKSHLVGEDNKYPPTLNGASASSLSNEPATTVTKKSFIITITHEGKDFKFKIPQKYKVTDLYGMAKSKFSIKEDFSLNDEDEVELVGEFPLDEVIFEEESRLTVNIKN</sequence>
<dbReference type="OrthoDB" id="25620at2759"/>
<name>F1A1Q8_DICPU</name>
<proteinExistence type="predicted"/>
<dbReference type="FunCoup" id="F1A1Q8">
    <property type="interactions" value="932"/>
</dbReference>
<dbReference type="VEuPathDB" id="AmoebaDB:DICPUDRAFT_158488"/>
<dbReference type="GeneID" id="10504925"/>
<dbReference type="InParanoid" id="F1A1Q8"/>
<dbReference type="Pfam" id="PF13519">
    <property type="entry name" value="VWA_2"/>
    <property type="match status" value="1"/>
</dbReference>
<reference evidence="4" key="1">
    <citation type="journal article" date="2011" name="Genome Biol.">
        <title>Comparative genomics of the social amoebae Dictyostelium discoideum and Dictyostelium purpureum.</title>
        <authorList>
            <consortium name="US DOE Joint Genome Institute (JGI-PGF)"/>
            <person name="Sucgang R."/>
            <person name="Kuo A."/>
            <person name="Tian X."/>
            <person name="Salerno W."/>
            <person name="Parikh A."/>
            <person name="Feasley C.L."/>
            <person name="Dalin E."/>
            <person name="Tu H."/>
            <person name="Huang E."/>
            <person name="Barry K."/>
            <person name="Lindquist E."/>
            <person name="Shapiro H."/>
            <person name="Bruce D."/>
            <person name="Schmutz J."/>
            <person name="Salamov A."/>
            <person name="Fey P."/>
            <person name="Gaudet P."/>
            <person name="Anjard C."/>
            <person name="Babu M.M."/>
            <person name="Basu S."/>
            <person name="Bushmanova Y."/>
            <person name="van der Wel H."/>
            <person name="Katoh-Kurasawa M."/>
            <person name="Dinh C."/>
            <person name="Coutinho P.M."/>
            <person name="Saito T."/>
            <person name="Elias M."/>
            <person name="Schaap P."/>
            <person name="Kay R.R."/>
            <person name="Henrissat B."/>
            <person name="Eichinger L."/>
            <person name="Rivero F."/>
            <person name="Putnam N.H."/>
            <person name="West C.M."/>
            <person name="Loomis W.F."/>
            <person name="Chisholm R.L."/>
            <person name="Shaulsky G."/>
            <person name="Strassmann J.E."/>
            <person name="Queller D.C."/>
            <person name="Kuspa A."/>
            <person name="Grigoriev I.V."/>
        </authorList>
    </citation>
    <scope>NUCLEOTIDE SEQUENCE [LARGE SCALE GENOMIC DNA]</scope>
    <source>
        <strain evidence="4">QSDP1</strain>
    </source>
</reference>
<dbReference type="Gene3D" id="3.40.50.300">
    <property type="entry name" value="P-loop containing nucleotide triphosphate hydrolases"/>
    <property type="match status" value="1"/>
</dbReference>
<dbReference type="Gene3D" id="3.40.50.410">
    <property type="entry name" value="von Willebrand factor, type A domain"/>
    <property type="match status" value="1"/>
</dbReference>
<keyword evidence="4" id="KW-1185">Reference proteome</keyword>
<feature type="compositionally biased region" description="Polar residues" evidence="1">
    <location>
        <begin position="557"/>
        <end position="567"/>
    </location>
</feature>
<dbReference type="OMA" id="FIWLNIC"/>
<dbReference type="Proteomes" id="UP000001064">
    <property type="component" value="Unassembled WGS sequence"/>
</dbReference>
<dbReference type="AlphaFoldDB" id="F1A1Q8"/>
<organism evidence="3 4">
    <name type="scientific">Dictyostelium purpureum</name>
    <name type="common">Slime mold</name>
    <dbReference type="NCBI Taxonomy" id="5786"/>
    <lineage>
        <taxon>Eukaryota</taxon>
        <taxon>Amoebozoa</taxon>
        <taxon>Evosea</taxon>
        <taxon>Eumycetozoa</taxon>
        <taxon>Dictyostelia</taxon>
        <taxon>Dictyosteliales</taxon>
        <taxon>Dictyosteliaceae</taxon>
        <taxon>Dictyostelium</taxon>
    </lineage>
</organism>
<protein>
    <recommendedName>
        <fullName evidence="2">VWFA domain-containing protein</fullName>
    </recommendedName>
</protein>
<dbReference type="SUPFAM" id="SSF52540">
    <property type="entry name" value="P-loop containing nucleoside triphosphate hydrolases"/>
    <property type="match status" value="1"/>
</dbReference>
<evidence type="ECO:0000256" key="1">
    <source>
        <dbReference type="SAM" id="MobiDB-lite"/>
    </source>
</evidence>
<dbReference type="InterPro" id="IPR027417">
    <property type="entry name" value="P-loop_NTPase"/>
</dbReference>
<feature type="domain" description="VWFA" evidence="2">
    <location>
        <begin position="17"/>
        <end position="114"/>
    </location>
</feature>
<feature type="region of interest" description="Disordered" evidence="1">
    <location>
        <begin position="538"/>
        <end position="567"/>
    </location>
</feature>